<comment type="caution">
    <text evidence="2">The sequence shown here is derived from an EMBL/GenBank/DDBJ whole genome shotgun (WGS) entry which is preliminary data.</text>
</comment>
<dbReference type="EMBL" id="JACTNZ010000002">
    <property type="protein sequence ID" value="KAG5561508.1"/>
    <property type="molecule type" value="Genomic_DNA"/>
</dbReference>
<name>A0AAV6L8Y8_9ERIC</name>
<evidence type="ECO:0000313" key="3">
    <source>
        <dbReference type="Proteomes" id="UP000823749"/>
    </source>
</evidence>
<accession>A0AAV6L8Y8</accession>
<dbReference type="Proteomes" id="UP000823749">
    <property type="component" value="Chromosome 2"/>
</dbReference>
<organism evidence="2 3">
    <name type="scientific">Rhododendron griersonianum</name>
    <dbReference type="NCBI Taxonomy" id="479676"/>
    <lineage>
        <taxon>Eukaryota</taxon>
        <taxon>Viridiplantae</taxon>
        <taxon>Streptophyta</taxon>
        <taxon>Embryophyta</taxon>
        <taxon>Tracheophyta</taxon>
        <taxon>Spermatophyta</taxon>
        <taxon>Magnoliopsida</taxon>
        <taxon>eudicotyledons</taxon>
        <taxon>Gunneridae</taxon>
        <taxon>Pentapetalae</taxon>
        <taxon>asterids</taxon>
        <taxon>Ericales</taxon>
        <taxon>Ericaceae</taxon>
        <taxon>Ericoideae</taxon>
        <taxon>Rhodoreae</taxon>
        <taxon>Rhododendron</taxon>
    </lineage>
</organism>
<keyword evidence="3" id="KW-1185">Reference proteome</keyword>
<protein>
    <submittedName>
        <fullName evidence="2">Uncharacterized protein</fullName>
    </submittedName>
</protein>
<proteinExistence type="predicted"/>
<dbReference type="AlphaFoldDB" id="A0AAV6L8Y8"/>
<evidence type="ECO:0000256" key="1">
    <source>
        <dbReference type="SAM" id="MobiDB-lite"/>
    </source>
</evidence>
<reference evidence="2" key="1">
    <citation type="submission" date="2020-08" db="EMBL/GenBank/DDBJ databases">
        <title>Plant Genome Project.</title>
        <authorList>
            <person name="Zhang R.-G."/>
        </authorList>
    </citation>
    <scope>NUCLEOTIDE SEQUENCE</scope>
    <source>
        <strain evidence="2">WSP0</strain>
        <tissue evidence="2">Leaf</tissue>
    </source>
</reference>
<evidence type="ECO:0000313" key="2">
    <source>
        <dbReference type="EMBL" id="KAG5561508.1"/>
    </source>
</evidence>
<gene>
    <name evidence="2" type="ORF">RHGRI_004524</name>
</gene>
<sequence length="90" mass="10197">MRRGEDMMTNNKGENFRRSRLSCGRPIPRRGQLSFVCACKSKNPSEVVGGGMGFGQKSDLWDLVERAIWSEYPSNQIPATEQEISMDEKL</sequence>
<feature type="region of interest" description="Disordered" evidence="1">
    <location>
        <begin position="1"/>
        <end position="23"/>
    </location>
</feature>